<feature type="region of interest" description="Disordered" evidence="6">
    <location>
        <begin position="1"/>
        <end position="21"/>
    </location>
</feature>
<dbReference type="OMA" id="FIWGKEI"/>
<feature type="transmembrane region" description="Helical" evidence="7">
    <location>
        <begin position="87"/>
        <end position="105"/>
    </location>
</feature>
<comment type="subcellular location">
    <subcellularLocation>
        <location evidence="1">Cell membrane</location>
        <topology evidence="1">Multi-pass membrane protein</topology>
    </subcellularLocation>
</comment>
<dbReference type="EMBL" id="KZ825127">
    <property type="protein sequence ID" value="PYI20193.1"/>
    <property type="molecule type" value="Genomic_DNA"/>
</dbReference>
<keyword evidence="10" id="KW-1185">Reference proteome</keyword>
<dbReference type="InterPro" id="IPR011701">
    <property type="entry name" value="MFS"/>
</dbReference>
<evidence type="ECO:0000256" key="6">
    <source>
        <dbReference type="SAM" id="MobiDB-lite"/>
    </source>
</evidence>
<sequence length="518" mass="57239">MMTMATADLERTPSASSQESDVVVLEWEGPDDPGNPLNWPLHRKWIVTAIPLFTTFTTLMNGTIITVAHEQINEEFGISDASFPHSYWPVTSWTIGGAFFSLLILPVMEDFGIRRCFLGTYLIFLCFIIPQGLAHNFATLIITRFFCGGCVMILANTVASVIGNVWRDERERNMPVSLYILAYLSGSSIGPVIGAAILQHLSWRWISYLQVIWFGAFFPIYYFLFRESRGAVILAQRARHLRAKGQNVYAREELNKQPSHQMLLASIKRPLQLLCTESVIFVSTLWSAFTVGTLYLFTQTVEQVFSGLYGWNAVQAGYVQAAIVVGQCLGWTTCFYSAKLYFDSARRNTEIPGAPIPEARLYTAVAGGILGIAGGMFTYAWTSYPNIPWVAPAVGLAMVGAGSVTVVCGIADYVVDAYSYWAGSAVATVALGENIFSAFLPLAAQSMYNTLHFQWASTLLALISLALAFAPVLVLIWGREIRARSPFMRQSMLEKRQEIEVLPSSIEKEGAGEGNVPV</sequence>
<feature type="transmembrane region" description="Helical" evidence="7">
    <location>
        <begin position="317"/>
        <end position="338"/>
    </location>
</feature>
<dbReference type="GO" id="GO:0022857">
    <property type="term" value="F:transmembrane transporter activity"/>
    <property type="evidence" value="ECO:0007669"/>
    <property type="project" value="InterPro"/>
</dbReference>
<feature type="transmembrane region" description="Helical" evidence="7">
    <location>
        <begin position="117"/>
        <end position="135"/>
    </location>
</feature>
<dbReference type="STRING" id="1450538.A0A2V5HFU8"/>
<dbReference type="PROSITE" id="PS50850">
    <property type="entry name" value="MFS"/>
    <property type="match status" value="1"/>
</dbReference>
<feature type="transmembrane region" description="Helical" evidence="7">
    <location>
        <begin position="387"/>
        <end position="411"/>
    </location>
</feature>
<dbReference type="FunFam" id="1.20.1250.20:FF:000082">
    <property type="entry name" value="MFS multidrug transporter, putative"/>
    <property type="match status" value="1"/>
</dbReference>
<feature type="transmembrane region" description="Helical" evidence="7">
    <location>
        <begin position="205"/>
        <end position="224"/>
    </location>
</feature>
<evidence type="ECO:0000256" key="3">
    <source>
        <dbReference type="ARBA" id="ARBA00022692"/>
    </source>
</evidence>
<comment type="similarity">
    <text evidence="2">Belongs to the major facilitator superfamily.</text>
</comment>
<feature type="transmembrane region" description="Helical" evidence="7">
    <location>
        <begin position="45"/>
        <end position="67"/>
    </location>
</feature>
<organism evidence="9 10">
    <name type="scientific">Aspergillus violaceofuscus (strain CBS 115571)</name>
    <dbReference type="NCBI Taxonomy" id="1450538"/>
    <lineage>
        <taxon>Eukaryota</taxon>
        <taxon>Fungi</taxon>
        <taxon>Dikarya</taxon>
        <taxon>Ascomycota</taxon>
        <taxon>Pezizomycotina</taxon>
        <taxon>Eurotiomycetes</taxon>
        <taxon>Eurotiomycetidae</taxon>
        <taxon>Eurotiales</taxon>
        <taxon>Aspergillaceae</taxon>
        <taxon>Aspergillus</taxon>
    </lineage>
</organism>
<gene>
    <name evidence="9" type="ORF">BO99DRAFT_382994</name>
</gene>
<dbReference type="PANTHER" id="PTHR23502:SF52">
    <property type="entry name" value="MULTIDRUG TRANSPORTER, PUTATIVE (AFU_ORTHOLOGUE AFUA_2G17730)-RELATED"/>
    <property type="match status" value="1"/>
</dbReference>
<dbReference type="Proteomes" id="UP000249829">
    <property type="component" value="Unassembled WGS sequence"/>
</dbReference>
<dbReference type="Pfam" id="PF07690">
    <property type="entry name" value="MFS_1"/>
    <property type="match status" value="1"/>
</dbReference>
<reference evidence="9 10" key="1">
    <citation type="submission" date="2018-02" db="EMBL/GenBank/DDBJ databases">
        <title>The genomes of Aspergillus section Nigri reveals drivers in fungal speciation.</title>
        <authorList>
            <consortium name="DOE Joint Genome Institute"/>
            <person name="Vesth T.C."/>
            <person name="Nybo J."/>
            <person name="Theobald S."/>
            <person name="Brandl J."/>
            <person name="Frisvad J.C."/>
            <person name="Nielsen K.F."/>
            <person name="Lyhne E.K."/>
            <person name="Kogle M.E."/>
            <person name="Kuo A."/>
            <person name="Riley R."/>
            <person name="Clum A."/>
            <person name="Nolan M."/>
            <person name="Lipzen A."/>
            <person name="Salamov A."/>
            <person name="Henrissat B."/>
            <person name="Wiebenga A."/>
            <person name="De vries R.P."/>
            <person name="Grigoriev I.V."/>
            <person name="Mortensen U.H."/>
            <person name="Andersen M.R."/>
            <person name="Baker S.E."/>
        </authorList>
    </citation>
    <scope>NUCLEOTIDE SEQUENCE [LARGE SCALE GENOMIC DNA]</scope>
    <source>
        <strain evidence="9 10">CBS 115571</strain>
    </source>
</reference>
<dbReference type="GO" id="GO:0005886">
    <property type="term" value="C:plasma membrane"/>
    <property type="evidence" value="ECO:0007669"/>
    <property type="project" value="UniProtKB-SubCell"/>
</dbReference>
<evidence type="ECO:0000256" key="2">
    <source>
        <dbReference type="ARBA" id="ARBA00008335"/>
    </source>
</evidence>
<evidence type="ECO:0000256" key="4">
    <source>
        <dbReference type="ARBA" id="ARBA00022989"/>
    </source>
</evidence>
<feature type="transmembrane region" description="Helical" evidence="7">
    <location>
        <begin position="178"/>
        <end position="199"/>
    </location>
</feature>
<feature type="transmembrane region" description="Helical" evidence="7">
    <location>
        <begin position="418"/>
        <end position="443"/>
    </location>
</feature>
<feature type="transmembrane region" description="Helical" evidence="7">
    <location>
        <begin position="141"/>
        <end position="166"/>
    </location>
</feature>
<accession>A0A2V5HFU8</accession>
<dbReference type="SUPFAM" id="SSF103473">
    <property type="entry name" value="MFS general substrate transporter"/>
    <property type="match status" value="1"/>
</dbReference>
<evidence type="ECO:0000313" key="9">
    <source>
        <dbReference type="EMBL" id="PYI20193.1"/>
    </source>
</evidence>
<protein>
    <submittedName>
        <fullName evidence="9">Putative MFS transporter</fullName>
    </submittedName>
</protein>
<keyword evidence="5 7" id="KW-0472">Membrane</keyword>
<name>A0A2V5HFU8_ASPV1</name>
<evidence type="ECO:0000256" key="1">
    <source>
        <dbReference type="ARBA" id="ARBA00004651"/>
    </source>
</evidence>
<keyword evidence="3 7" id="KW-0812">Transmembrane</keyword>
<feature type="transmembrane region" description="Helical" evidence="7">
    <location>
        <begin position="455"/>
        <end position="478"/>
    </location>
</feature>
<dbReference type="Gene3D" id="1.20.1250.20">
    <property type="entry name" value="MFS general substrate transporter like domains"/>
    <property type="match status" value="1"/>
</dbReference>
<proteinExistence type="inferred from homology"/>
<feature type="transmembrane region" description="Helical" evidence="7">
    <location>
        <begin position="271"/>
        <end position="297"/>
    </location>
</feature>
<evidence type="ECO:0000256" key="7">
    <source>
        <dbReference type="SAM" id="Phobius"/>
    </source>
</evidence>
<feature type="transmembrane region" description="Helical" evidence="7">
    <location>
        <begin position="359"/>
        <end position="381"/>
    </location>
</feature>
<dbReference type="InterPro" id="IPR036259">
    <property type="entry name" value="MFS_trans_sf"/>
</dbReference>
<feature type="domain" description="Major facilitator superfamily (MFS) profile" evidence="8">
    <location>
        <begin position="47"/>
        <end position="482"/>
    </location>
</feature>
<dbReference type="PANTHER" id="PTHR23502">
    <property type="entry name" value="MAJOR FACILITATOR SUPERFAMILY"/>
    <property type="match status" value="1"/>
</dbReference>
<keyword evidence="4 7" id="KW-1133">Transmembrane helix</keyword>
<evidence type="ECO:0000259" key="8">
    <source>
        <dbReference type="PROSITE" id="PS50850"/>
    </source>
</evidence>
<evidence type="ECO:0000256" key="5">
    <source>
        <dbReference type="ARBA" id="ARBA00023136"/>
    </source>
</evidence>
<evidence type="ECO:0000313" key="10">
    <source>
        <dbReference type="Proteomes" id="UP000249829"/>
    </source>
</evidence>
<dbReference type="AlphaFoldDB" id="A0A2V5HFU8"/>
<dbReference type="InterPro" id="IPR020846">
    <property type="entry name" value="MFS_dom"/>
</dbReference>